<accession>A0ACC0GP49</accession>
<dbReference type="Proteomes" id="UP001060215">
    <property type="component" value="Chromosome 8"/>
</dbReference>
<proteinExistence type="predicted"/>
<name>A0ACC0GP49_9ERIC</name>
<sequence>MDLGKSCHPCGVCSVCPTSLFDIFMWWFDPPFRNLEKRLWVTLFYMVIWLAQNATVFNHSEQHVHDETQIEASFKAILTDIEVIRWLRVAVLLAREVFLS</sequence>
<evidence type="ECO:0000313" key="1">
    <source>
        <dbReference type="EMBL" id="KAI8001881.1"/>
    </source>
</evidence>
<keyword evidence="2" id="KW-1185">Reference proteome</keyword>
<gene>
    <name evidence="1" type="ORF">LOK49_LG09G01644</name>
</gene>
<protein>
    <submittedName>
        <fullName evidence="1">Uncharacterized protein</fullName>
    </submittedName>
</protein>
<dbReference type="EMBL" id="CM045765">
    <property type="protein sequence ID" value="KAI8001881.1"/>
    <property type="molecule type" value="Genomic_DNA"/>
</dbReference>
<reference evidence="1 2" key="1">
    <citation type="journal article" date="2022" name="Plant J.">
        <title>Chromosome-level genome of Camellia lanceoleosa provides a valuable resource for understanding genome evolution and self-incompatibility.</title>
        <authorList>
            <person name="Gong W."/>
            <person name="Xiao S."/>
            <person name="Wang L."/>
            <person name="Liao Z."/>
            <person name="Chang Y."/>
            <person name="Mo W."/>
            <person name="Hu G."/>
            <person name="Li W."/>
            <person name="Zhao G."/>
            <person name="Zhu H."/>
            <person name="Hu X."/>
            <person name="Ji K."/>
            <person name="Xiang X."/>
            <person name="Song Q."/>
            <person name="Yuan D."/>
            <person name="Jin S."/>
            <person name="Zhang L."/>
        </authorList>
    </citation>
    <scope>NUCLEOTIDE SEQUENCE [LARGE SCALE GENOMIC DNA]</scope>
    <source>
        <strain evidence="1">SQ_2022a</strain>
    </source>
</reference>
<comment type="caution">
    <text evidence="1">The sequence shown here is derived from an EMBL/GenBank/DDBJ whole genome shotgun (WGS) entry which is preliminary data.</text>
</comment>
<evidence type="ECO:0000313" key="2">
    <source>
        <dbReference type="Proteomes" id="UP001060215"/>
    </source>
</evidence>
<organism evidence="1 2">
    <name type="scientific">Camellia lanceoleosa</name>
    <dbReference type="NCBI Taxonomy" id="1840588"/>
    <lineage>
        <taxon>Eukaryota</taxon>
        <taxon>Viridiplantae</taxon>
        <taxon>Streptophyta</taxon>
        <taxon>Embryophyta</taxon>
        <taxon>Tracheophyta</taxon>
        <taxon>Spermatophyta</taxon>
        <taxon>Magnoliopsida</taxon>
        <taxon>eudicotyledons</taxon>
        <taxon>Gunneridae</taxon>
        <taxon>Pentapetalae</taxon>
        <taxon>asterids</taxon>
        <taxon>Ericales</taxon>
        <taxon>Theaceae</taxon>
        <taxon>Camellia</taxon>
    </lineage>
</organism>